<comment type="caution">
    <text evidence="1">The sequence shown here is derived from an EMBL/GenBank/DDBJ whole genome shotgun (WGS) entry which is preliminary data.</text>
</comment>
<protein>
    <submittedName>
        <fullName evidence="1">Uncharacterized protein</fullName>
    </submittedName>
</protein>
<gene>
    <name evidence="1" type="ORF">ACCO45_012586</name>
</gene>
<dbReference type="Proteomes" id="UP001638806">
    <property type="component" value="Unassembled WGS sequence"/>
</dbReference>
<name>A0ACC4DBI0_PURLI</name>
<organism evidence="1 2">
    <name type="scientific">Purpureocillium lilacinum</name>
    <name type="common">Paecilomyces lilacinus</name>
    <dbReference type="NCBI Taxonomy" id="33203"/>
    <lineage>
        <taxon>Eukaryota</taxon>
        <taxon>Fungi</taxon>
        <taxon>Dikarya</taxon>
        <taxon>Ascomycota</taxon>
        <taxon>Pezizomycotina</taxon>
        <taxon>Sordariomycetes</taxon>
        <taxon>Hypocreomycetidae</taxon>
        <taxon>Hypocreales</taxon>
        <taxon>Ophiocordycipitaceae</taxon>
        <taxon>Purpureocillium</taxon>
    </lineage>
</organism>
<evidence type="ECO:0000313" key="2">
    <source>
        <dbReference type="Proteomes" id="UP001638806"/>
    </source>
</evidence>
<reference evidence="1" key="1">
    <citation type="submission" date="2024-12" db="EMBL/GenBank/DDBJ databases">
        <title>Comparative genomics and development of molecular markers within Purpureocillium lilacinum and among Purpureocillium species.</title>
        <authorList>
            <person name="Yeh Z.-Y."/>
            <person name="Ni N.-T."/>
            <person name="Lo P.-H."/>
            <person name="Mushyakhwo K."/>
            <person name="Lin C.-F."/>
            <person name="Nai Y.-S."/>
        </authorList>
    </citation>
    <scope>NUCLEOTIDE SEQUENCE</scope>
    <source>
        <strain evidence="1">NCHU-NPUST-175</strain>
    </source>
</reference>
<evidence type="ECO:0000313" key="1">
    <source>
        <dbReference type="EMBL" id="KAL3952643.1"/>
    </source>
</evidence>
<dbReference type="EMBL" id="JBGNUJ010000012">
    <property type="protein sequence ID" value="KAL3952643.1"/>
    <property type="molecule type" value="Genomic_DNA"/>
</dbReference>
<proteinExistence type="predicted"/>
<accession>A0ACC4DBI0</accession>
<keyword evidence="2" id="KW-1185">Reference proteome</keyword>
<sequence length="228" mass="22854">MKATFVTLAIAGLVAAQDFTGQPDCAIPCLKDAIPKIGCKLEDVACACKPDAQAKLLPLVSGCILSKCSPADVAKAQSAANAACAKIATQSGSASGSGSASATGSGSATGSATASGSATGTASGTESATATESGTASESATGSATGTESGSASVTATASGSGTSPLGHGHRHAVRLCLGHYHCCVHQHCWRQHWPRRWRHGRCPRRCRGPVKGSRSRSFYSLRCTMAG</sequence>